<evidence type="ECO:0000256" key="2">
    <source>
        <dbReference type="ARBA" id="ARBA00022741"/>
    </source>
</evidence>
<dbReference type="RefSeq" id="WP_294184013.1">
    <property type="nucleotide sequence ID" value="NZ_JBGFFE010000001.1"/>
</dbReference>
<dbReference type="Proteomes" id="UP001565220">
    <property type="component" value="Unassembled WGS sequence"/>
</dbReference>
<keyword evidence="5 8" id="KW-0521">NADP</keyword>
<feature type="binding site" evidence="8">
    <location>
        <position position="145"/>
    </location>
    <ligand>
        <name>NAD(+)</name>
        <dbReference type="ChEBI" id="CHEBI:57540"/>
    </ligand>
</feature>
<dbReference type="InterPro" id="IPR017437">
    <property type="entry name" value="ATP-NAD_kinase_PpnK-typ_C"/>
</dbReference>
<feature type="binding site" evidence="8">
    <location>
        <position position="162"/>
    </location>
    <ligand>
        <name>NAD(+)</name>
        <dbReference type="ChEBI" id="CHEBI:57540"/>
    </ligand>
</feature>
<evidence type="ECO:0000313" key="9">
    <source>
        <dbReference type="EMBL" id="MEY8762274.1"/>
    </source>
</evidence>
<comment type="catalytic activity">
    <reaction evidence="7 8">
        <text>NAD(+) + ATP = ADP + NADP(+) + H(+)</text>
        <dbReference type="Rhea" id="RHEA:18629"/>
        <dbReference type="ChEBI" id="CHEBI:15378"/>
        <dbReference type="ChEBI" id="CHEBI:30616"/>
        <dbReference type="ChEBI" id="CHEBI:57540"/>
        <dbReference type="ChEBI" id="CHEBI:58349"/>
        <dbReference type="ChEBI" id="CHEBI:456216"/>
        <dbReference type="EC" id="2.7.1.23"/>
    </reaction>
</comment>
<dbReference type="Pfam" id="PF20143">
    <property type="entry name" value="NAD_kinase_C"/>
    <property type="match status" value="1"/>
</dbReference>
<evidence type="ECO:0000256" key="8">
    <source>
        <dbReference type="HAMAP-Rule" id="MF_00361"/>
    </source>
</evidence>
<comment type="caution">
    <text evidence="8">Lacks conserved residue(s) required for the propagation of feature annotation.</text>
</comment>
<comment type="similarity">
    <text evidence="8">Belongs to the NAD kinase family.</text>
</comment>
<evidence type="ECO:0000313" key="10">
    <source>
        <dbReference type="Proteomes" id="UP001565220"/>
    </source>
</evidence>
<dbReference type="EMBL" id="JBGFFE010000001">
    <property type="protein sequence ID" value="MEY8762274.1"/>
    <property type="molecule type" value="Genomic_DNA"/>
</dbReference>
<evidence type="ECO:0000256" key="3">
    <source>
        <dbReference type="ARBA" id="ARBA00022777"/>
    </source>
</evidence>
<dbReference type="PANTHER" id="PTHR20275:SF0">
    <property type="entry name" value="NAD KINASE"/>
    <property type="match status" value="1"/>
</dbReference>
<feature type="binding site" evidence="8">
    <location>
        <position position="164"/>
    </location>
    <ligand>
        <name>NAD(+)</name>
        <dbReference type="ChEBI" id="CHEBI:57540"/>
    </ligand>
</feature>
<keyword evidence="4 8" id="KW-0067">ATP-binding</keyword>
<name>A0ABV4DSQ5_9CLOT</name>
<accession>A0ABV4DSQ5</accession>
<keyword evidence="1 8" id="KW-0808">Transferase</keyword>
<feature type="binding site" evidence="8">
    <location>
        <begin position="175"/>
        <end position="180"/>
    </location>
    <ligand>
        <name>NAD(+)</name>
        <dbReference type="ChEBI" id="CHEBI:57540"/>
    </ligand>
</feature>
<dbReference type="InterPro" id="IPR016064">
    <property type="entry name" value="NAD/diacylglycerol_kinase_sf"/>
</dbReference>
<keyword evidence="10" id="KW-1185">Reference proteome</keyword>
<dbReference type="Pfam" id="PF01513">
    <property type="entry name" value="NAD_kinase"/>
    <property type="match status" value="1"/>
</dbReference>
<evidence type="ECO:0000256" key="7">
    <source>
        <dbReference type="ARBA" id="ARBA00047925"/>
    </source>
</evidence>
<dbReference type="SUPFAM" id="SSF111331">
    <property type="entry name" value="NAD kinase/diacylglycerol kinase-like"/>
    <property type="match status" value="1"/>
</dbReference>
<evidence type="ECO:0000256" key="4">
    <source>
        <dbReference type="ARBA" id="ARBA00022840"/>
    </source>
</evidence>
<dbReference type="InterPro" id="IPR002504">
    <property type="entry name" value="NADK"/>
</dbReference>
<dbReference type="PANTHER" id="PTHR20275">
    <property type="entry name" value="NAD KINASE"/>
    <property type="match status" value="1"/>
</dbReference>
<dbReference type="InterPro" id="IPR017438">
    <property type="entry name" value="ATP-NAD_kinase_N"/>
</dbReference>
<proteinExistence type="inferred from homology"/>
<dbReference type="Gene3D" id="2.60.200.30">
    <property type="entry name" value="Probable inorganic polyphosphate/atp-NAD kinase, domain 2"/>
    <property type="match status" value="1"/>
</dbReference>
<evidence type="ECO:0000256" key="6">
    <source>
        <dbReference type="ARBA" id="ARBA00023027"/>
    </source>
</evidence>
<comment type="subcellular location">
    <subcellularLocation>
        <location evidence="8">Cytoplasm</location>
    </subcellularLocation>
</comment>
<feature type="binding site" evidence="8">
    <location>
        <begin position="61"/>
        <end position="62"/>
    </location>
    <ligand>
        <name>NAD(+)</name>
        <dbReference type="ChEBI" id="CHEBI:57540"/>
    </ligand>
</feature>
<protein>
    <recommendedName>
        <fullName evidence="8">NAD kinase</fullName>
        <ecNumber evidence="8">2.7.1.23</ecNumber>
    </recommendedName>
    <alternativeName>
        <fullName evidence="8">ATP-dependent NAD kinase</fullName>
    </alternativeName>
</protein>
<sequence>MKNIGINVNTTKDLNEKMLNFIIEDIHSIDKNVNIKVYRDCVGLDENESDTLDIIIVLGGDGTILNTSKNVLRSKTPILGVNIGHLGFLAQVEISNVKTALERLFAGEYTVEERDMLQCSYDDGNKIRKYDGLNDVVLCRKVNSRIQRYDIYINNTFYNTFRGDGIIVCTSTGSTGYNLSAGGPIIHPSLNVLCLTPMYSQGLTARSIILDSSSLISITSRKEFEDVYLSVDGQLCIKINGLNPLKISRSENKRRLIKFSNNNYFNTLKEKITFKVKGYEGEIYEGN</sequence>
<evidence type="ECO:0000256" key="1">
    <source>
        <dbReference type="ARBA" id="ARBA00022679"/>
    </source>
</evidence>
<comment type="caution">
    <text evidence="9">The sequence shown here is derived from an EMBL/GenBank/DDBJ whole genome shotgun (WGS) entry which is preliminary data.</text>
</comment>
<dbReference type="EC" id="2.7.1.23" evidence="8"/>
<keyword evidence="2 8" id="KW-0547">Nucleotide-binding</keyword>
<organism evidence="9 10">
    <name type="scientific">Clostridium lapidicellarium</name>
    <dbReference type="NCBI Taxonomy" id="3240931"/>
    <lineage>
        <taxon>Bacteria</taxon>
        <taxon>Bacillati</taxon>
        <taxon>Bacillota</taxon>
        <taxon>Clostridia</taxon>
        <taxon>Eubacteriales</taxon>
        <taxon>Clostridiaceae</taxon>
        <taxon>Clostridium</taxon>
    </lineage>
</organism>
<dbReference type="HAMAP" id="MF_00361">
    <property type="entry name" value="NAD_kinase"/>
    <property type="match status" value="1"/>
</dbReference>
<feature type="binding site" evidence="8">
    <location>
        <begin position="134"/>
        <end position="135"/>
    </location>
    <ligand>
        <name>NAD(+)</name>
        <dbReference type="ChEBI" id="CHEBI:57540"/>
    </ligand>
</feature>
<feature type="binding site" evidence="8">
    <location>
        <position position="234"/>
    </location>
    <ligand>
        <name>NAD(+)</name>
        <dbReference type="ChEBI" id="CHEBI:57540"/>
    </ligand>
</feature>
<reference evidence="9 10" key="1">
    <citation type="submission" date="2024-08" db="EMBL/GenBank/DDBJ databases">
        <title>Clostridium lapicellarii sp. nov., and Clostridium renhuaiense sp. nov., two species isolated from the mud in a fermentation cellar used for producing sauce-flavour Chinese liquors.</title>
        <authorList>
            <person name="Yang F."/>
            <person name="Wang H."/>
            <person name="Chen L.Q."/>
            <person name="Zhou N."/>
            <person name="Lu J.J."/>
            <person name="Pu X.X."/>
            <person name="Wan B."/>
            <person name="Wang L."/>
            <person name="Liu S.J."/>
        </authorList>
    </citation>
    <scope>NUCLEOTIDE SEQUENCE [LARGE SCALE GENOMIC DNA]</scope>
    <source>
        <strain evidence="9 10">MT-113</strain>
    </source>
</reference>
<keyword evidence="8" id="KW-0963">Cytoplasm</keyword>
<feature type="active site" description="Proton acceptor" evidence="8">
    <location>
        <position position="61"/>
    </location>
</feature>
<keyword evidence="6 8" id="KW-0520">NAD</keyword>
<keyword evidence="3 8" id="KW-0418">Kinase</keyword>
<dbReference type="GO" id="GO:0016301">
    <property type="term" value="F:kinase activity"/>
    <property type="evidence" value="ECO:0007669"/>
    <property type="project" value="UniProtKB-KW"/>
</dbReference>
<comment type="function">
    <text evidence="8">Involved in the regulation of the intracellular balance of NAD and NADP, and is a key enzyme in the biosynthesis of NADP. Catalyzes specifically the phosphorylation on 2'-hydroxyl of the adenosine moiety of NAD to yield NADP.</text>
</comment>
<comment type="cofactor">
    <cofactor evidence="8">
        <name>a divalent metal cation</name>
        <dbReference type="ChEBI" id="CHEBI:60240"/>
    </cofactor>
</comment>
<dbReference type="Gene3D" id="3.40.50.10330">
    <property type="entry name" value="Probable inorganic polyphosphate/atp-NAD kinase, domain 1"/>
    <property type="match status" value="1"/>
</dbReference>
<evidence type="ECO:0000256" key="5">
    <source>
        <dbReference type="ARBA" id="ARBA00022857"/>
    </source>
</evidence>
<gene>
    <name evidence="8" type="primary">nadK</name>
    <name evidence="9" type="ORF">AB8S09_01245</name>
</gene>